<reference evidence="6" key="1">
    <citation type="submission" date="2018-12" db="EMBL/GenBank/DDBJ databases">
        <authorList>
            <person name="Yazar S."/>
        </authorList>
    </citation>
    <scope>NUCLEOTIDE SEQUENCE [LARGE SCALE GENOMIC DNA]</scope>
</reference>
<sequence length="62" mass="6524">MDPKCNCENGGSCTCAGSYKCKLCQCASSKKSCCSCCPGECTKWAQSCVCKDPLTQSCSCCQ</sequence>
<dbReference type="GO" id="GO:0071280">
    <property type="term" value="P:cellular response to copper ion"/>
    <property type="evidence" value="ECO:0007669"/>
    <property type="project" value="TreeGrafter"/>
</dbReference>
<dbReference type="GO" id="GO:0071276">
    <property type="term" value="P:cellular response to cadmium ion"/>
    <property type="evidence" value="ECO:0007669"/>
    <property type="project" value="TreeGrafter"/>
</dbReference>
<dbReference type="GeneID" id="114035219"/>
<evidence type="ECO:0000256" key="4">
    <source>
        <dbReference type="RuleBase" id="RU000621"/>
    </source>
</evidence>
<dbReference type="GO" id="GO:0071294">
    <property type="term" value="P:cellular response to zinc ion"/>
    <property type="evidence" value="ECO:0007669"/>
    <property type="project" value="TreeGrafter"/>
</dbReference>
<dbReference type="InterPro" id="IPR017854">
    <property type="entry name" value="Metalthion_dom_sf"/>
</dbReference>
<dbReference type="Proteomes" id="UP000314987">
    <property type="component" value="Unassembled WGS sequence"/>
</dbReference>
<comment type="function">
    <text evidence="4">Metallothioneins have a high content of cysteine residues that bind various heavy metals.</text>
</comment>
<dbReference type="OMA" id="KECKCSS"/>
<dbReference type="InterPro" id="IPR000006">
    <property type="entry name" value="Metalthion_vert"/>
</dbReference>
<dbReference type="PRINTS" id="PR00860">
    <property type="entry name" value="MTVERTEBRATE"/>
</dbReference>
<name>A0A4X2M2I8_VOMUR</name>
<dbReference type="FunFam" id="4.10.10.10:FF:000001">
    <property type="entry name" value="Metallothionein"/>
    <property type="match status" value="1"/>
</dbReference>
<dbReference type="Pfam" id="PF00131">
    <property type="entry name" value="Metallothio"/>
    <property type="match status" value="1"/>
</dbReference>
<dbReference type="SUPFAM" id="SSF57868">
    <property type="entry name" value="Metallothionein"/>
    <property type="match status" value="1"/>
</dbReference>
<dbReference type="Ensembl" id="ENSVURT00010036439.1">
    <property type="protein sequence ID" value="ENSVURP00010032004.1"/>
    <property type="gene ID" value="ENSVURG00010024437.1"/>
</dbReference>
<proteinExistence type="inferred from homology"/>
<reference evidence="5" key="3">
    <citation type="submission" date="2025-09" db="UniProtKB">
        <authorList>
            <consortium name="Ensembl"/>
        </authorList>
    </citation>
    <scope>IDENTIFICATION</scope>
</reference>
<dbReference type="InterPro" id="IPR023587">
    <property type="entry name" value="Metalthion_dom_sf_vert"/>
</dbReference>
<dbReference type="RefSeq" id="XP_027707091.1">
    <property type="nucleotide sequence ID" value="XM_027851290.1"/>
</dbReference>
<dbReference type="GO" id="GO:0046872">
    <property type="term" value="F:metal ion binding"/>
    <property type="evidence" value="ECO:0007669"/>
    <property type="project" value="UniProtKB-KW"/>
</dbReference>
<comment type="similarity">
    <text evidence="1 4">Belongs to the metallothionein superfamily. Type 1 family.</text>
</comment>
<dbReference type="GO" id="GO:0010273">
    <property type="term" value="P:detoxification of copper ion"/>
    <property type="evidence" value="ECO:0007669"/>
    <property type="project" value="TreeGrafter"/>
</dbReference>
<keyword evidence="3 4" id="KW-0480">Metal-thiolate cluster</keyword>
<evidence type="ECO:0000313" key="6">
    <source>
        <dbReference type="Proteomes" id="UP000314987"/>
    </source>
</evidence>
<evidence type="ECO:0000313" key="5">
    <source>
        <dbReference type="Ensembl" id="ENSVURP00010032004.1"/>
    </source>
</evidence>
<dbReference type="PANTHER" id="PTHR23299:SF24">
    <property type="entry name" value="METALLOTHIONEIN-1X"/>
    <property type="match status" value="1"/>
</dbReference>
<protein>
    <recommendedName>
        <fullName evidence="4">Metallothionein</fullName>
    </recommendedName>
</protein>
<evidence type="ECO:0000256" key="2">
    <source>
        <dbReference type="ARBA" id="ARBA00022723"/>
    </source>
</evidence>
<dbReference type="PANTHER" id="PTHR23299">
    <property type="entry name" value="METALLOTHIONEIN"/>
    <property type="match status" value="1"/>
</dbReference>
<gene>
    <name evidence="5" type="primary">LOC114035219</name>
</gene>
<dbReference type="GO" id="GO:0005634">
    <property type="term" value="C:nucleus"/>
    <property type="evidence" value="ECO:0007669"/>
    <property type="project" value="TreeGrafter"/>
</dbReference>
<organism evidence="5 6">
    <name type="scientific">Vombatus ursinus</name>
    <name type="common">Common wombat</name>
    <dbReference type="NCBI Taxonomy" id="29139"/>
    <lineage>
        <taxon>Eukaryota</taxon>
        <taxon>Metazoa</taxon>
        <taxon>Chordata</taxon>
        <taxon>Craniata</taxon>
        <taxon>Vertebrata</taxon>
        <taxon>Euteleostomi</taxon>
        <taxon>Mammalia</taxon>
        <taxon>Metatheria</taxon>
        <taxon>Diprotodontia</taxon>
        <taxon>Vombatidae</taxon>
        <taxon>Vombatus</taxon>
    </lineage>
</organism>
<keyword evidence="2 4" id="KW-0479">Metal-binding</keyword>
<dbReference type="GeneTree" id="ENSGT00950000182967"/>
<accession>A0A4X2M2I8</accession>
<dbReference type="Gene3D" id="4.10.10.10">
    <property type="entry name" value="Metallothionein Isoform II"/>
    <property type="match status" value="1"/>
</dbReference>
<dbReference type="GO" id="GO:0005737">
    <property type="term" value="C:cytoplasm"/>
    <property type="evidence" value="ECO:0007669"/>
    <property type="project" value="TreeGrafter"/>
</dbReference>
<reference evidence="5" key="2">
    <citation type="submission" date="2025-08" db="UniProtKB">
        <authorList>
            <consortium name="Ensembl"/>
        </authorList>
    </citation>
    <scope>IDENTIFICATION</scope>
</reference>
<dbReference type="AlphaFoldDB" id="A0A4X2M2I8"/>
<evidence type="ECO:0000256" key="1">
    <source>
        <dbReference type="ARBA" id="ARBA00007283"/>
    </source>
</evidence>
<evidence type="ECO:0000256" key="3">
    <source>
        <dbReference type="ARBA" id="ARBA00022851"/>
    </source>
</evidence>
<dbReference type="GO" id="GO:0006882">
    <property type="term" value="P:intracellular zinc ion homeostasis"/>
    <property type="evidence" value="ECO:0007669"/>
    <property type="project" value="TreeGrafter"/>
</dbReference>
<keyword evidence="6" id="KW-1185">Reference proteome</keyword>